<dbReference type="GO" id="GO:0032259">
    <property type="term" value="P:methylation"/>
    <property type="evidence" value="ECO:0007669"/>
    <property type="project" value="UniProtKB-KW"/>
</dbReference>
<keyword evidence="2" id="KW-0808">Transferase</keyword>
<evidence type="ECO:0000313" key="2">
    <source>
        <dbReference type="EMBL" id="RZS30319.1"/>
    </source>
</evidence>
<dbReference type="InterPro" id="IPR006764">
    <property type="entry name" value="SAM_dep_MeTrfase_SAV2177_type"/>
</dbReference>
<organism evidence="2 3">
    <name type="scientific">Herbihabitans rhizosphaerae</name>
    <dbReference type="NCBI Taxonomy" id="1872711"/>
    <lineage>
        <taxon>Bacteria</taxon>
        <taxon>Bacillati</taxon>
        <taxon>Actinomycetota</taxon>
        <taxon>Actinomycetes</taxon>
        <taxon>Pseudonocardiales</taxon>
        <taxon>Pseudonocardiaceae</taxon>
        <taxon>Herbihabitans</taxon>
    </lineage>
</organism>
<dbReference type="OrthoDB" id="3516042at2"/>
<feature type="compositionally biased region" description="Basic and acidic residues" evidence="1">
    <location>
        <begin position="243"/>
        <end position="254"/>
    </location>
</feature>
<feature type="region of interest" description="Disordered" evidence="1">
    <location>
        <begin position="243"/>
        <end position="264"/>
    </location>
</feature>
<dbReference type="AlphaFoldDB" id="A0A4Q7KD90"/>
<reference evidence="2 3" key="1">
    <citation type="submission" date="2019-02" db="EMBL/GenBank/DDBJ databases">
        <title>Genomic Encyclopedia of Type Strains, Phase IV (KMG-IV): sequencing the most valuable type-strain genomes for metagenomic binning, comparative biology and taxonomic classification.</title>
        <authorList>
            <person name="Goeker M."/>
        </authorList>
    </citation>
    <scope>NUCLEOTIDE SEQUENCE [LARGE SCALE GENOMIC DNA]</scope>
    <source>
        <strain evidence="2 3">DSM 101727</strain>
    </source>
</reference>
<dbReference type="RefSeq" id="WP_130348556.1">
    <property type="nucleotide sequence ID" value="NZ_SGWQ01000017.1"/>
</dbReference>
<keyword evidence="3" id="KW-1185">Reference proteome</keyword>
<dbReference type="InterPro" id="IPR029063">
    <property type="entry name" value="SAM-dependent_MTases_sf"/>
</dbReference>
<dbReference type="Pfam" id="PF04672">
    <property type="entry name" value="Methyltransf_19"/>
    <property type="match status" value="1"/>
</dbReference>
<dbReference type="EMBL" id="SGWQ01000017">
    <property type="protein sequence ID" value="RZS30319.1"/>
    <property type="molecule type" value="Genomic_DNA"/>
</dbReference>
<dbReference type="Gene3D" id="3.40.50.150">
    <property type="entry name" value="Vaccinia Virus protein VP39"/>
    <property type="match status" value="1"/>
</dbReference>
<keyword evidence="2" id="KW-0489">Methyltransferase</keyword>
<name>A0A4Q7KD90_9PSEU</name>
<gene>
    <name evidence="2" type="ORF">EV193_11715</name>
</gene>
<sequence length="264" mass="28638">MDSEWVPESVDLSKPSAARMYDYYLGGGHNFAVDREAAEKAIAAMPFTTTGARTNRAWLRRAVTYLCGAGMRQFLDLGSGVPTVGNVHEIAQTAAPEAKVVYVDVDPVAYEHARLLLADNDNASSVRADMRDVDRVLTASAELLDLDQPVAVLMSAVLHFVPDSDRPAEIVAGYRDALVPGSYIALSHMSPIGRPAEELERFQAVYKGAANPVSLRDRAAIEPLLAGLELVEPGLVKVPLWHPEDPPKPEHEDFPGYGVVGRKP</sequence>
<dbReference type="SUPFAM" id="SSF53335">
    <property type="entry name" value="S-adenosyl-L-methionine-dependent methyltransferases"/>
    <property type="match status" value="1"/>
</dbReference>
<protein>
    <submittedName>
        <fullName evidence="2">S-adenosyl methyltransferase</fullName>
    </submittedName>
</protein>
<dbReference type="CDD" id="cd02440">
    <property type="entry name" value="AdoMet_MTases"/>
    <property type="match status" value="1"/>
</dbReference>
<dbReference type="PIRSF" id="PIRSF017393">
    <property type="entry name" value="MTase_SAV2177"/>
    <property type="match status" value="1"/>
</dbReference>
<accession>A0A4Q7KD90</accession>
<dbReference type="GO" id="GO:0008168">
    <property type="term" value="F:methyltransferase activity"/>
    <property type="evidence" value="ECO:0007669"/>
    <property type="project" value="UniProtKB-KW"/>
</dbReference>
<proteinExistence type="predicted"/>
<comment type="caution">
    <text evidence="2">The sequence shown here is derived from an EMBL/GenBank/DDBJ whole genome shotgun (WGS) entry which is preliminary data.</text>
</comment>
<evidence type="ECO:0000313" key="3">
    <source>
        <dbReference type="Proteomes" id="UP000294257"/>
    </source>
</evidence>
<evidence type="ECO:0000256" key="1">
    <source>
        <dbReference type="SAM" id="MobiDB-lite"/>
    </source>
</evidence>
<dbReference type="Proteomes" id="UP000294257">
    <property type="component" value="Unassembled WGS sequence"/>
</dbReference>